<reference evidence="1 2" key="1">
    <citation type="journal article" date="2016" name="Nat. Commun.">
        <title>Thousands of microbial genomes shed light on interconnected biogeochemical processes in an aquifer system.</title>
        <authorList>
            <person name="Anantharaman K."/>
            <person name="Brown C.T."/>
            <person name="Hug L.A."/>
            <person name="Sharon I."/>
            <person name="Castelle C.J."/>
            <person name="Probst A.J."/>
            <person name="Thomas B.C."/>
            <person name="Singh A."/>
            <person name="Wilkins M.J."/>
            <person name="Karaoz U."/>
            <person name="Brodie E.L."/>
            <person name="Williams K.H."/>
            <person name="Hubbard S.S."/>
            <person name="Banfield J.F."/>
        </authorList>
    </citation>
    <scope>NUCLEOTIDE SEQUENCE [LARGE SCALE GENOMIC DNA]</scope>
</reference>
<organism evidence="1 2">
    <name type="scientific">Candidatus Gottesmanbacteria bacterium RIFCSPLOWO2_01_FULL_43_11b</name>
    <dbReference type="NCBI Taxonomy" id="1798392"/>
    <lineage>
        <taxon>Bacteria</taxon>
        <taxon>Candidatus Gottesmaniibacteriota</taxon>
    </lineage>
</organism>
<sequence length="153" mass="17793">MLKEGSVELERFRMKHGCVVRAFSSVVGRNPTIVDWELRRKGQKRFFDYNQDSDDSTVESNSNILQFVRDAIRRHTPIGKELRDRSIEIKTVSYDQLRTLLQSGEDVIIRKPRHTAHIVLWAGLLISKSDNLLFFVKRNQSHPILIIHKKALA</sequence>
<evidence type="ECO:0000313" key="1">
    <source>
        <dbReference type="EMBL" id="OGG23886.1"/>
    </source>
</evidence>
<gene>
    <name evidence="1" type="ORF">A3A79_01655</name>
</gene>
<dbReference type="EMBL" id="MFJV01000001">
    <property type="protein sequence ID" value="OGG23886.1"/>
    <property type="molecule type" value="Genomic_DNA"/>
</dbReference>
<dbReference type="STRING" id="1798392.A3A79_01655"/>
<dbReference type="AlphaFoldDB" id="A0A1F6AH10"/>
<accession>A0A1F6AH10</accession>
<comment type="caution">
    <text evidence="1">The sequence shown here is derived from an EMBL/GenBank/DDBJ whole genome shotgun (WGS) entry which is preliminary data.</text>
</comment>
<proteinExistence type="predicted"/>
<dbReference type="Proteomes" id="UP000178759">
    <property type="component" value="Unassembled WGS sequence"/>
</dbReference>
<name>A0A1F6AH10_9BACT</name>
<protein>
    <submittedName>
        <fullName evidence="1">Uncharacterized protein</fullName>
    </submittedName>
</protein>
<evidence type="ECO:0000313" key="2">
    <source>
        <dbReference type="Proteomes" id="UP000178759"/>
    </source>
</evidence>